<organism evidence="1 2">
    <name type="scientific">Schleiferilactobacillus shenzhenensis LY-73</name>
    <dbReference type="NCBI Taxonomy" id="1231336"/>
    <lineage>
        <taxon>Bacteria</taxon>
        <taxon>Bacillati</taxon>
        <taxon>Bacillota</taxon>
        <taxon>Bacilli</taxon>
        <taxon>Lactobacillales</taxon>
        <taxon>Lactobacillaceae</taxon>
        <taxon>Schleiferilactobacillus</taxon>
    </lineage>
</organism>
<evidence type="ECO:0000313" key="1">
    <source>
        <dbReference type="EMBL" id="ERL63863.1"/>
    </source>
</evidence>
<dbReference type="Proteomes" id="UP000030647">
    <property type="component" value="Unassembled WGS sequence"/>
</dbReference>
<protein>
    <submittedName>
        <fullName evidence="1">Uncharacterized protein</fullName>
    </submittedName>
</protein>
<dbReference type="HOGENOM" id="CLU_3201445_0_0_9"/>
<reference evidence="2" key="1">
    <citation type="journal article" date="2013" name="Genome Announc.">
        <title>Whole-Genome Sequencing of Lactobacillus shenzhenensis Strain LY-73T.</title>
        <authorList>
            <person name="Lin Z."/>
            <person name="Liu Z."/>
            <person name="Yang R."/>
            <person name="Zou Y."/>
            <person name="Wan D."/>
            <person name="Chen J."/>
            <person name="Guo M."/>
            <person name="Zhao J."/>
            <person name="Fang C."/>
            <person name="Yang R."/>
            <person name="Liu F."/>
        </authorList>
    </citation>
    <scope>NUCLEOTIDE SEQUENCE [LARGE SCALE GENOMIC DNA]</scope>
    <source>
        <strain evidence="2">LY-73</strain>
    </source>
</reference>
<dbReference type="EMBL" id="KI271611">
    <property type="protein sequence ID" value="ERL63863.1"/>
    <property type="molecule type" value="Genomic_DNA"/>
</dbReference>
<proteinExistence type="predicted"/>
<gene>
    <name evidence="1" type="ORF">L248_2097</name>
</gene>
<sequence length="45" mass="4701">MTGGISIAHEYEENQAASSLVFFMAEENSCTGGAFFAVAALSLMP</sequence>
<name>U4TPQ8_9LACO</name>
<evidence type="ECO:0000313" key="2">
    <source>
        <dbReference type="Proteomes" id="UP000030647"/>
    </source>
</evidence>
<dbReference type="AlphaFoldDB" id="U4TPQ8"/>
<keyword evidence="2" id="KW-1185">Reference proteome</keyword>
<accession>U4TPQ8</accession>